<dbReference type="EMBL" id="CP130612">
    <property type="protein sequence ID" value="WKW11806.1"/>
    <property type="molecule type" value="Genomic_DNA"/>
</dbReference>
<reference evidence="1" key="1">
    <citation type="submission" date="2023-07" db="EMBL/GenBank/DDBJ databases">
        <authorList>
            <person name="Haufschild T."/>
            <person name="Kallscheuer N."/>
            <person name="Hammer J."/>
            <person name="Kohn T."/>
            <person name="Kabuu M."/>
            <person name="Jogler M."/>
            <person name="Wohfarth N."/>
            <person name="Heuer A."/>
            <person name="Rohde M."/>
            <person name="van Teeseling M.C.F."/>
            <person name="Jogler C."/>
        </authorList>
    </citation>
    <scope>NUCLEOTIDE SEQUENCE</scope>
    <source>
        <strain evidence="1">Strain 138</strain>
        <strain evidence="2">Strain 318</strain>
    </source>
</reference>
<dbReference type="KEGG" id="pspc:Strain318_001072"/>
<evidence type="ECO:0000313" key="1">
    <source>
        <dbReference type="EMBL" id="WKW11806.1"/>
    </source>
</evidence>
<gene>
    <name evidence="1" type="ORF">Strain138_001072</name>
    <name evidence="2" type="ORF">Strain318_001072</name>
</gene>
<dbReference type="EMBL" id="CP130613">
    <property type="protein sequence ID" value="WKW14716.1"/>
    <property type="molecule type" value="Genomic_DNA"/>
</dbReference>
<sequence length="77" mass="8728">MAMVRYIDRDGDSGILAYELGPHWIHVQFKDGSVYEYTDVSAGVAQLATMKRLAQSGDGLNRFINLYVKKGYSRKVR</sequence>
<dbReference type="Proteomes" id="UP001229955">
    <property type="component" value="Chromosome"/>
</dbReference>
<proteinExistence type="predicted"/>
<dbReference type="RefSeq" id="WP_367887493.1">
    <property type="nucleotide sequence ID" value="NZ_CP130612.1"/>
</dbReference>
<accession>A0AA49JZ66</accession>
<keyword evidence="3" id="KW-1185">Reference proteome</keyword>
<organism evidence="1">
    <name type="scientific">Pseudogemmatithrix spongiicola</name>
    <dbReference type="NCBI Taxonomy" id="3062599"/>
    <lineage>
        <taxon>Bacteria</taxon>
        <taxon>Pseudomonadati</taxon>
        <taxon>Gemmatimonadota</taxon>
        <taxon>Gemmatimonadia</taxon>
        <taxon>Gemmatimonadales</taxon>
        <taxon>Gemmatimonadaceae</taxon>
        <taxon>Pseudogemmatithrix</taxon>
    </lineage>
</organism>
<evidence type="ECO:0000313" key="3">
    <source>
        <dbReference type="Proteomes" id="UP001229955"/>
    </source>
</evidence>
<protein>
    <recommendedName>
        <fullName evidence="4">KTSC domain-containing protein</fullName>
    </recommendedName>
</protein>
<dbReference type="AlphaFoldDB" id="A0AA49JTN8"/>
<evidence type="ECO:0000313" key="2">
    <source>
        <dbReference type="EMBL" id="WKW14716.1"/>
    </source>
</evidence>
<evidence type="ECO:0008006" key="4">
    <source>
        <dbReference type="Google" id="ProtNLM"/>
    </source>
</evidence>
<accession>A0AA49JTN8</accession>
<name>A0AA49JTN8_9BACT</name>